<protein>
    <submittedName>
        <fullName evidence="1">PqqD family protein</fullName>
    </submittedName>
</protein>
<reference evidence="1 2" key="1">
    <citation type="submission" date="2019-03" db="EMBL/GenBank/DDBJ databases">
        <title>Metabolic reconstructions from genomes of highly enriched 'Candidatus Accumulibacter' and 'Candidatus Competibacter' bioreactor populations.</title>
        <authorList>
            <person name="Annavajhala M.K."/>
            <person name="Welles L."/>
            <person name="Abbas B."/>
            <person name="Sorokin D."/>
            <person name="Park H."/>
            <person name="Van Loosdrecht M."/>
            <person name="Chandran K."/>
        </authorList>
    </citation>
    <scope>NUCLEOTIDE SEQUENCE [LARGE SCALE GENOMIC DNA]</scope>
    <source>
        <strain evidence="1 2">SBR_G</strain>
    </source>
</reference>
<gene>
    <name evidence="1" type="ORF">E4P82_19760</name>
</gene>
<dbReference type="Pfam" id="PF05402">
    <property type="entry name" value="PqqD"/>
    <property type="match status" value="1"/>
</dbReference>
<proteinExistence type="predicted"/>
<dbReference type="InterPro" id="IPR008792">
    <property type="entry name" value="PQQD"/>
</dbReference>
<sequence>MKNLVLTVSKDQVSATLTPDLTEGIVILSLKDGMYYELKEVAARVWSLIQQPCSIQSIHDVLLEEYEVEAGQCEADLTALVEDLFRRGLIEKGK</sequence>
<dbReference type="Gene3D" id="1.10.10.1150">
    <property type="entry name" value="Coenzyme PQQ synthesis protein D (PqqD)"/>
    <property type="match status" value="1"/>
</dbReference>
<accession>A0ABX1TPA1</accession>
<evidence type="ECO:0000313" key="1">
    <source>
        <dbReference type="EMBL" id="NMQ21236.1"/>
    </source>
</evidence>
<evidence type="ECO:0000313" key="2">
    <source>
        <dbReference type="Proteomes" id="UP000760480"/>
    </source>
</evidence>
<name>A0ABX1TPA1_9GAMM</name>
<comment type="caution">
    <text evidence="1">The sequence shown here is derived from an EMBL/GenBank/DDBJ whole genome shotgun (WGS) entry which is preliminary data.</text>
</comment>
<dbReference type="Proteomes" id="UP000760480">
    <property type="component" value="Unassembled WGS sequence"/>
</dbReference>
<dbReference type="EMBL" id="SPMZ01000082">
    <property type="protein sequence ID" value="NMQ21236.1"/>
    <property type="molecule type" value="Genomic_DNA"/>
</dbReference>
<keyword evidence="2" id="KW-1185">Reference proteome</keyword>
<organism evidence="1 2">
    <name type="scientific">Candidatus Competibacter phosphatis</name>
    <dbReference type="NCBI Taxonomy" id="221280"/>
    <lineage>
        <taxon>Bacteria</taxon>
        <taxon>Pseudomonadati</taxon>
        <taxon>Pseudomonadota</taxon>
        <taxon>Gammaproteobacteria</taxon>
        <taxon>Candidatus Competibacteraceae</taxon>
        <taxon>Candidatus Competibacter</taxon>
    </lineage>
</organism>
<dbReference type="InterPro" id="IPR041881">
    <property type="entry name" value="PqqD_sf"/>
</dbReference>